<dbReference type="EMBL" id="JASCZI010213014">
    <property type="protein sequence ID" value="MED6200700.1"/>
    <property type="molecule type" value="Genomic_DNA"/>
</dbReference>
<sequence length="148" mass="16210">MFAPWCIRTKVVGVYAPVLKLGLQVAENGGYAHIESLCIRIWGIEKGIEKAKEGIGSKGITKEGQEEENRAPRSRTVPSCVRTCPWERFGKKSTQTCAITCCTHKVKAAHLLTVRPHGVSCDPTVPSGRIKIKAKIGISNFRARAKPL</sequence>
<keyword evidence="2" id="KW-1185">Reference proteome</keyword>
<protein>
    <submittedName>
        <fullName evidence="1">Uncharacterized protein</fullName>
    </submittedName>
</protein>
<name>A0ABU6XTC3_9FABA</name>
<gene>
    <name evidence="1" type="ORF">PIB30_087842</name>
</gene>
<evidence type="ECO:0000313" key="1">
    <source>
        <dbReference type="EMBL" id="MED6200700.1"/>
    </source>
</evidence>
<proteinExistence type="predicted"/>
<reference evidence="1 2" key="1">
    <citation type="journal article" date="2023" name="Plants (Basel)">
        <title>Bridging the Gap: Combining Genomics and Transcriptomics Approaches to Understand Stylosanthes scabra, an Orphan Legume from the Brazilian Caatinga.</title>
        <authorList>
            <person name="Ferreira-Neto J.R.C."/>
            <person name="da Silva M.D."/>
            <person name="Binneck E."/>
            <person name="de Melo N.F."/>
            <person name="da Silva R.H."/>
            <person name="de Melo A.L.T.M."/>
            <person name="Pandolfi V."/>
            <person name="Bustamante F.O."/>
            <person name="Brasileiro-Vidal A.C."/>
            <person name="Benko-Iseppon A.M."/>
        </authorList>
    </citation>
    <scope>NUCLEOTIDE SEQUENCE [LARGE SCALE GENOMIC DNA]</scope>
    <source>
        <tissue evidence="1">Leaves</tissue>
    </source>
</reference>
<evidence type="ECO:0000313" key="2">
    <source>
        <dbReference type="Proteomes" id="UP001341840"/>
    </source>
</evidence>
<comment type="caution">
    <text evidence="1">The sequence shown here is derived from an EMBL/GenBank/DDBJ whole genome shotgun (WGS) entry which is preliminary data.</text>
</comment>
<organism evidence="1 2">
    <name type="scientific">Stylosanthes scabra</name>
    <dbReference type="NCBI Taxonomy" id="79078"/>
    <lineage>
        <taxon>Eukaryota</taxon>
        <taxon>Viridiplantae</taxon>
        <taxon>Streptophyta</taxon>
        <taxon>Embryophyta</taxon>
        <taxon>Tracheophyta</taxon>
        <taxon>Spermatophyta</taxon>
        <taxon>Magnoliopsida</taxon>
        <taxon>eudicotyledons</taxon>
        <taxon>Gunneridae</taxon>
        <taxon>Pentapetalae</taxon>
        <taxon>rosids</taxon>
        <taxon>fabids</taxon>
        <taxon>Fabales</taxon>
        <taxon>Fabaceae</taxon>
        <taxon>Papilionoideae</taxon>
        <taxon>50 kb inversion clade</taxon>
        <taxon>dalbergioids sensu lato</taxon>
        <taxon>Dalbergieae</taxon>
        <taxon>Pterocarpus clade</taxon>
        <taxon>Stylosanthes</taxon>
    </lineage>
</organism>
<dbReference type="Proteomes" id="UP001341840">
    <property type="component" value="Unassembled WGS sequence"/>
</dbReference>
<accession>A0ABU6XTC3</accession>